<dbReference type="SUPFAM" id="SSF55298">
    <property type="entry name" value="YjgF-like"/>
    <property type="match status" value="2"/>
</dbReference>
<dbReference type="EMBL" id="QZBZ01000036">
    <property type="protein sequence ID" value="TIA40084.1"/>
    <property type="molecule type" value="Genomic_DNA"/>
</dbReference>
<dbReference type="Pfam" id="PF01042">
    <property type="entry name" value="Ribonuc_L-PSP"/>
    <property type="match status" value="2"/>
</dbReference>
<protein>
    <submittedName>
        <fullName evidence="1">Uncharacterized protein</fullName>
    </submittedName>
</protein>
<dbReference type="PANTHER" id="PTHR11803:SF22">
    <property type="entry name" value="ENDORIBONUCLEASE FAMILY PROTEIN BRT1, PUTATIVE (AFU_ORTHOLOGUE AFUA_5G03780)-RELATED"/>
    <property type="match status" value="1"/>
</dbReference>
<dbReference type="CDD" id="cd00448">
    <property type="entry name" value="YjgF_YER057c_UK114_family"/>
    <property type="match status" value="1"/>
</dbReference>
<organism evidence="1 2">
    <name type="scientific">Aureobasidium pullulans</name>
    <name type="common">Black yeast</name>
    <name type="synonym">Pullularia pullulans</name>
    <dbReference type="NCBI Taxonomy" id="5580"/>
    <lineage>
        <taxon>Eukaryota</taxon>
        <taxon>Fungi</taxon>
        <taxon>Dikarya</taxon>
        <taxon>Ascomycota</taxon>
        <taxon>Pezizomycotina</taxon>
        <taxon>Dothideomycetes</taxon>
        <taxon>Dothideomycetidae</taxon>
        <taxon>Dothideales</taxon>
        <taxon>Saccotheciaceae</taxon>
        <taxon>Aureobasidium</taxon>
    </lineage>
</organism>
<dbReference type="InterPro" id="IPR006175">
    <property type="entry name" value="YjgF/YER057c/UK114"/>
</dbReference>
<dbReference type="Proteomes" id="UP000308724">
    <property type="component" value="Unassembled WGS sequence"/>
</dbReference>
<dbReference type="AlphaFoldDB" id="A0A4T0C5L1"/>
<dbReference type="GO" id="GO:0005739">
    <property type="term" value="C:mitochondrion"/>
    <property type="evidence" value="ECO:0007669"/>
    <property type="project" value="TreeGrafter"/>
</dbReference>
<gene>
    <name evidence="1" type="ORF">D6C78_02782</name>
</gene>
<dbReference type="InterPro" id="IPR035959">
    <property type="entry name" value="RutC-like_sf"/>
</dbReference>
<sequence>MICFLSTPTLDTSISERWIISVTSDHQHDVLKVAPSFSKRPHLLEDITPIQIPQKPSFLPTPQIDIHIMPSQRQAIHASSAPKPNGNYSHVVREGNTLHIAGWMGDDPTTGDIVPGGIEAQTVRLTFIHSFIHPLLYLPSLIHHLLLLNLLPILTSPTPKHRAILNIKACLLAANSSLDKIVRRRIYLMKMSDFRKVDEIWAEYFEEPYPVSTCVQVSGLAKEGALVELEVVAQA</sequence>
<evidence type="ECO:0000313" key="1">
    <source>
        <dbReference type="EMBL" id="TIA40084.1"/>
    </source>
</evidence>
<dbReference type="GO" id="GO:0005829">
    <property type="term" value="C:cytosol"/>
    <property type="evidence" value="ECO:0007669"/>
    <property type="project" value="TreeGrafter"/>
</dbReference>
<dbReference type="GO" id="GO:0019239">
    <property type="term" value="F:deaminase activity"/>
    <property type="evidence" value="ECO:0007669"/>
    <property type="project" value="TreeGrafter"/>
</dbReference>
<accession>A0A4T0C5L1</accession>
<dbReference type="PANTHER" id="PTHR11803">
    <property type="entry name" value="2-IMINOBUTANOATE/2-IMINOPROPANOATE DEAMINASE RIDA"/>
    <property type="match status" value="1"/>
</dbReference>
<evidence type="ECO:0000313" key="2">
    <source>
        <dbReference type="Proteomes" id="UP000308724"/>
    </source>
</evidence>
<dbReference type="Gene3D" id="3.30.1330.40">
    <property type="entry name" value="RutC-like"/>
    <property type="match status" value="1"/>
</dbReference>
<comment type="caution">
    <text evidence="1">The sequence shown here is derived from an EMBL/GenBank/DDBJ whole genome shotgun (WGS) entry which is preliminary data.</text>
</comment>
<name>A0A4T0C5L1_AURPU</name>
<proteinExistence type="predicted"/>
<reference evidence="1 2" key="1">
    <citation type="submission" date="2018-10" db="EMBL/GenBank/DDBJ databases">
        <title>Fifty Aureobasidium pullulans genomes reveal a recombining polyextremotolerant generalist.</title>
        <authorList>
            <person name="Gostincar C."/>
            <person name="Turk M."/>
            <person name="Zajc J."/>
            <person name="Gunde-Cimerman N."/>
        </authorList>
    </citation>
    <scope>NUCLEOTIDE SEQUENCE [LARGE SCALE GENOMIC DNA]</scope>
    <source>
        <strain evidence="1 2">EXF-1645</strain>
    </source>
</reference>